<dbReference type="EMBL" id="PEBD01000005">
    <property type="protein sequence ID" value="PHV67508.1"/>
    <property type="molecule type" value="Genomic_DNA"/>
</dbReference>
<dbReference type="GO" id="GO:0019120">
    <property type="term" value="F:hydrolase activity, acting on acid halide bonds, in C-halide compounds"/>
    <property type="evidence" value="ECO:0007669"/>
    <property type="project" value="InterPro"/>
</dbReference>
<dbReference type="SUPFAM" id="SSF56784">
    <property type="entry name" value="HAD-like"/>
    <property type="match status" value="1"/>
</dbReference>
<proteinExistence type="predicted"/>
<evidence type="ECO:0000313" key="2">
    <source>
        <dbReference type="EMBL" id="PHV67508.1"/>
    </source>
</evidence>
<reference evidence="2 3" key="1">
    <citation type="submission" date="2017-10" db="EMBL/GenBank/DDBJ databases">
        <title>The draft genome sequence of Williamsia sp. BULT 1.1 isolated from the semi-arid grassland soils from South Africa.</title>
        <authorList>
            <person name="Kabwe M.H."/>
            <person name="Govender N."/>
            <person name="Mutseka Lunga P."/>
            <person name="Vikram S."/>
            <person name="Makhalanyane T.P."/>
        </authorList>
    </citation>
    <scope>NUCLEOTIDE SEQUENCE [LARGE SCALE GENOMIC DNA]</scope>
    <source>
        <strain evidence="2 3">BULT 1.1</strain>
    </source>
</reference>
<dbReference type="InterPro" id="IPR023214">
    <property type="entry name" value="HAD_sf"/>
</dbReference>
<dbReference type="InterPro" id="IPR051540">
    <property type="entry name" value="S-2-haloacid_dehalogenase"/>
</dbReference>
<keyword evidence="1 2" id="KW-0378">Hydrolase</keyword>
<dbReference type="InterPro" id="IPR006439">
    <property type="entry name" value="HAD-SF_hydro_IA"/>
</dbReference>
<dbReference type="Gene3D" id="3.40.50.1000">
    <property type="entry name" value="HAD superfamily/HAD-like"/>
    <property type="match status" value="1"/>
</dbReference>
<dbReference type="Pfam" id="PF00702">
    <property type="entry name" value="Hydrolase"/>
    <property type="match status" value="1"/>
</dbReference>
<dbReference type="CDD" id="cd02588">
    <property type="entry name" value="HAD_L2-DEX"/>
    <property type="match status" value="1"/>
</dbReference>
<dbReference type="InterPro" id="IPR036412">
    <property type="entry name" value="HAD-like_sf"/>
</dbReference>
<protein>
    <submittedName>
        <fullName evidence="2">HAD family hydrolase</fullName>
    </submittedName>
</protein>
<dbReference type="Proteomes" id="UP000225108">
    <property type="component" value="Unassembled WGS sequence"/>
</dbReference>
<accession>A0A2G3PNT0</accession>
<evidence type="ECO:0000313" key="3">
    <source>
        <dbReference type="Proteomes" id="UP000225108"/>
    </source>
</evidence>
<dbReference type="PANTHER" id="PTHR43316">
    <property type="entry name" value="HYDROLASE, HALOACID DELAHOGENASE-RELATED"/>
    <property type="match status" value="1"/>
</dbReference>
<dbReference type="RefSeq" id="WP_099382198.1">
    <property type="nucleotide sequence ID" value="NZ_PEBD01000005.1"/>
</dbReference>
<gene>
    <name evidence="2" type="ORF">CSW57_07385</name>
</gene>
<dbReference type="AlphaFoldDB" id="A0A2G3PNT0"/>
<dbReference type="PANTHER" id="PTHR43316:SF9">
    <property type="entry name" value="ACID DEHALOGENASE, PUTATIVE (AFU_ORTHOLOGUE AFUA_6G14460)-RELATED"/>
    <property type="match status" value="1"/>
</dbReference>
<name>A0A2G3PNT0_WILMA</name>
<comment type="caution">
    <text evidence="2">The sequence shown here is derived from an EMBL/GenBank/DDBJ whole genome shotgun (WGS) entry which is preliminary data.</text>
</comment>
<dbReference type="Gene3D" id="1.10.150.750">
    <property type="match status" value="1"/>
</dbReference>
<dbReference type="PRINTS" id="PR00413">
    <property type="entry name" value="HADHALOGNASE"/>
</dbReference>
<organism evidence="2 3">
    <name type="scientific">Williamsia marianensis</name>
    <dbReference type="NCBI Taxonomy" id="85044"/>
    <lineage>
        <taxon>Bacteria</taxon>
        <taxon>Bacillati</taxon>
        <taxon>Actinomycetota</taxon>
        <taxon>Actinomycetes</taxon>
        <taxon>Mycobacteriales</taxon>
        <taxon>Nocardiaceae</taxon>
        <taxon>Williamsia</taxon>
    </lineage>
</organism>
<evidence type="ECO:0000256" key="1">
    <source>
        <dbReference type="ARBA" id="ARBA00022801"/>
    </source>
</evidence>
<dbReference type="InterPro" id="IPR006328">
    <property type="entry name" value="2-HAD"/>
</dbReference>
<dbReference type="SFLD" id="SFLDS00003">
    <property type="entry name" value="Haloacid_Dehalogenase"/>
    <property type="match status" value="1"/>
</dbReference>
<sequence length="227" mass="25111">MTDIRWATFDCYGTLIDWRHGISTGIELVFPGRGADLLDKFNRHEPQVQAQYPEMRYRDVLTEAFRRTADDAGLVLRADDADVLATGIAYWPPFHDTASELARLRASGWRLALLTNCDRDIIGAAQRRLGTPVDAVITAEDVGSYKPAHPHFERFAQTFDPGPGQWVHVAQGYFHDIIPAHALGIPRVWVNRLGQRDDPSIADAVIPDLSRLTEVVAAVGTGAAARS</sequence>
<dbReference type="SFLD" id="SFLDG01129">
    <property type="entry name" value="C1.5:_HAD__Beta-PGM__Phosphata"/>
    <property type="match status" value="1"/>
</dbReference>